<comment type="similarity">
    <text evidence="3 11">Belongs to the peptidase S8 family.</text>
</comment>
<evidence type="ECO:0000259" key="14">
    <source>
        <dbReference type="Pfam" id="PF05922"/>
    </source>
</evidence>
<comment type="subcellular location">
    <subcellularLocation>
        <location evidence="2">Secreted</location>
        <location evidence="2">Extracellular space</location>
        <location evidence="2">Apoplast</location>
    </subcellularLocation>
</comment>
<dbReference type="InterPro" id="IPR034197">
    <property type="entry name" value="Peptidases_S8_3"/>
</dbReference>
<evidence type="ECO:0000256" key="9">
    <source>
        <dbReference type="ARBA" id="ARBA00022825"/>
    </source>
</evidence>
<evidence type="ECO:0000259" key="12">
    <source>
        <dbReference type="Pfam" id="PF00082"/>
    </source>
</evidence>
<comment type="caution">
    <text evidence="15">The sequence shown here is derived from an EMBL/GenBank/DDBJ whole genome shotgun (WGS) entry which is preliminary data.</text>
</comment>
<proteinExistence type="inferred from homology"/>
<keyword evidence="9" id="KW-0720">Serine protease</keyword>
<evidence type="ECO:0000256" key="7">
    <source>
        <dbReference type="ARBA" id="ARBA00022729"/>
    </source>
</evidence>
<dbReference type="InterPro" id="IPR000209">
    <property type="entry name" value="Peptidase_S8/S53_dom"/>
</dbReference>
<evidence type="ECO:0000256" key="11">
    <source>
        <dbReference type="PROSITE-ProRule" id="PRU01240"/>
    </source>
</evidence>
<feature type="domain" description="Inhibitor I9" evidence="14">
    <location>
        <begin position="8"/>
        <end position="93"/>
    </location>
</feature>
<keyword evidence="10" id="KW-0325">Glycoprotein</keyword>
<dbReference type="Gene3D" id="3.30.70.80">
    <property type="entry name" value="Peptidase S8 propeptide/proteinase inhibitor I9"/>
    <property type="match status" value="1"/>
</dbReference>
<dbReference type="Gene3D" id="3.50.30.30">
    <property type="match status" value="1"/>
</dbReference>
<evidence type="ECO:0000256" key="8">
    <source>
        <dbReference type="ARBA" id="ARBA00022801"/>
    </source>
</evidence>
<dbReference type="AlphaFoldDB" id="A0A371G203"/>
<dbReference type="InterPro" id="IPR046450">
    <property type="entry name" value="PA_dom_sf"/>
</dbReference>
<dbReference type="InterPro" id="IPR037045">
    <property type="entry name" value="S8pro/Inhibitor_I9_sf"/>
</dbReference>
<feature type="domain" description="Peptidase S8/S53" evidence="12">
    <location>
        <begin position="120"/>
        <end position="516"/>
    </location>
</feature>
<dbReference type="InterPro" id="IPR045051">
    <property type="entry name" value="SBT"/>
</dbReference>
<dbReference type="GO" id="GO:0006508">
    <property type="term" value="P:proteolysis"/>
    <property type="evidence" value="ECO:0007669"/>
    <property type="project" value="UniProtKB-KW"/>
</dbReference>
<evidence type="ECO:0000313" key="16">
    <source>
        <dbReference type="Proteomes" id="UP000257109"/>
    </source>
</evidence>
<comment type="function">
    <text evidence="1">Required for arbuscular mycorrhiza (AM) development during AM symbiosis with AM fungi (e.g. Glomeromycota intraradices).</text>
</comment>
<name>A0A371G203_MUCPR</name>
<evidence type="ECO:0000256" key="3">
    <source>
        <dbReference type="ARBA" id="ARBA00011073"/>
    </source>
</evidence>
<evidence type="ECO:0000256" key="4">
    <source>
        <dbReference type="ARBA" id="ARBA00022523"/>
    </source>
</evidence>
<dbReference type="SUPFAM" id="SSF52025">
    <property type="entry name" value="PA domain"/>
    <property type="match status" value="1"/>
</dbReference>
<feature type="domain" description="PA" evidence="13">
    <location>
        <begin position="388"/>
        <end position="457"/>
    </location>
</feature>
<dbReference type="GO" id="GO:0009610">
    <property type="term" value="P:response to symbiotic fungus"/>
    <property type="evidence" value="ECO:0007669"/>
    <property type="project" value="UniProtKB-ARBA"/>
</dbReference>
<feature type="non-terminal residue" evidence="15">
    <location>
        <position position="1"/>
    </location>
</feature>
<dbReference type="GO" id="GO:0048046">
    <property type="term" value="C:apoplast"/>
    <property type="evidence" value="ECO:0007669"/>
    <property type="project" value="UniProtKB-SubCell"/>
</dbReference>
<sequence length="538" mass="56947">MSPSISHSYIVYLGSHSFGPNPSSFDVEAVTNSHYDLLGSYVGSTEKAKEAIFYSYNRYINGFAAVLDEDEAVEIAKNPKVVSVFLNKEQKLHTTHSWDFLGLVGNGVFPQASIWRKTLGEDVIIGNIDTGVWPESKSFSDEGIGPIPKQWRGICQTHINNTQDKFQCNRKLIGARFFYKGYEAFMGEKMNASMISARDEEGHGSHTLSTAGGSFVGGASVLGFGNGTASGGSPKARVATYKACWPPITVFGGGCLDADLLAAIEAAISDGVHVLSMSLGSDAPPEYFQSAISIGTFHAVANGIIVVGSGGNSGPFPGTVTNNEPWMLTVAASTIDRDFANFVTLGNKKIFKGASLSEYGLPSTKMYPLIGGVDAKAINASLEEALNCLDGTLDPEKVKGKILLCLGGGSADKGVLAASVGAVGMILANDKSSWNQISADPHVLPASNVDFENGNDIYSYINSTKSPLAYISRVKTELGVKPAPFVASFSSRGPNLLEPAILKPDVTAPGVNIIAAYSEAISPTGLESDKRRTPYIAR</sequence>
<comment type="caution">
    <text evidence="11">Lacks conserved residue(s) required for the propagation of feature annotation.</text>
</comment>
<dbReference type="Pfam" id="PF02225">
    <property type="entry name" value="PA"/>
    <property type="match status" value="1"/>
</dbReference>
<dbReference type="FunFam" id="3.50.30.30:FF:000005">
    <property type="entry name" value="subtilisin-like protease SBT1.5"/>
    <property type="match status" value="1"/>
</dbReference>
<keyword evidence="6" id="KW-0645">Protease</keyword>
<dbReference type="InterPro" id="IPR003137">
    <property type="entry name" value="PA_domain"/>
</dbReference>
<evidence type="ECO:0000256" key="5">
    <source>
        <dbReference type="ARBA" id="ARBA00022525"/>
    </source>
</evidence>
<protein>
    <submittedName>
        <fullName evidence="15">Subtilisin-like protease SBT5.4</fullName>
    </submittedName>
</protein>
<dbReference type="OrthoDB" id="206201at2759"/>
<dbReference type="GO" id="GO:0004252">
    <property type="term" value="F:serine-type endopeptidase activity"/>
    <property type="evidence" value="ECO:0007669"/>
    <property type="project" value="InterPro"/>
</dbReference>
<reference evidence="15" key="1">
    <citation type="submission" date="2018-05" db="EMBL/GenBank/DDBJ databases">
        <title>Draft genome of Mucuna pruriens seed.</title>
        <authorList>
            <person name="Nnadi N.E."/>
            <person name="Vos R."/>
            <person name="Hasami M.H."/>
            <person name="Devisetty U.K."/>
            <person name="Aguiy J.C."/>
        </authorList>
    </citation>
    <scope>NUCLEOTIDE SEQUENCE [LARGE SCALE GENOMIC DNA]</scope>
    <source>
        <strain evidence="15">JCA_2017</strain>
    </source>
</reference>
<dbReference type="STRING" id="157652.A0A371G203"/>
<evidence type="ECO:0000313" key="15">
    <source>
        <dbReference type="EMBL" id="RDX84585.1"/>
    </source>
</evidence>
<accession>A0A371G203</accession>
<dbReference type="Proteomes" id="UP000257109">
    <property type="component" value="Unassembled WGS sequence"/>
</dbReference>
<evidence type="ECO:0000256" key="6">
    <source>
        <dbReference type="ARBA" id="ARBA00022670"/>
    </source>
</evidence>
<dbReference type="FunFam" id="3.30.70.80:FF:000002">
    <property type="entry name" value="Subtilisin-like protease SBT5.3"/>
    <property type="match status" value="1"/>
</dbReference>
<dbReference type="InterPro" id="IPR010259">
    <property type="entry name" value="S8pro/Inhibitor_I9"/>
</dbReference>
<evidence type="ECO:0000256" key="10">
    <source>
        <dbReference type="ARBA" id="ARBA00023180"/>
    </source>
</evidence>
<organism evidence="15 16">
    <name type="scientific">Mucuna pruriens</name>
    <name type="common">Velvet bean</name>
    <name type="synonym">Dolichos pruriens</name>
    <dbReference type="NCBI Taxonomy" id="157652"/>
    <lineage>
        <taxon>Eukaryota</taxon>
        <taxon>Viridiplantae</taxon>
        <taxon>Streptophyta</taxon>
        <taxon>Embryophyta</taxon>
        <taxon>Tracheophyta</taxon>
        <taxon>Spermatophyta</taxon>
        <taxon>Magnoliopsida</taxon>
        <taxon>eudicotyledons</taxon>
        <taxon>Gunneridae</taxon>
        <taxon>Pentapetalae</taxon>
        <taxon>rosids</taxon>
        <taxon>fabids</taxon>
        <taxon>Fabales</taxon>
        <taxon>Fabaceae</taxon>
        <taxon>Papilionoideae</taxon>
        <taxon>50 kb inversion clade</taxon>
        <taxon>NPAAA clade</taxon>
        <taxon>indigoferoid/millettioid clade</taxon>
        <taxon>Phaseoleae</taxon>
        <taxon>Mucuna</taxon>
    </lineage>
</organism>
<dbReference type="Gene3D" id="3.40.50.200">
    <property type="entry name" value="Peptidase S8/S53 domain"/>
    <property type="match status" value="1"/>
</dbReference>
<dbReference type="CDD" id="cd04852">
    <property type="entry name" value="Peptidases_S8_3"/>
    <property type="match status" value="1"/>
</dbReference>
<dbReference type="InterPro" id="IPR036852">
    <property type="entry name" value="Peptidase_S8/S53_dom_sf"/>
</dbReference>
<keyword evidence="8" id="KW-0378">Hydrolase</keyword>
<dbReference type="SUPFAM" id="SSF52743">
    <property type="entry name" value="Subtilisin-like"/>
    <property type="match status" value="1"/>
</dbReference>
<evidence type="ECO:0000259" key="13">
    <source>
        <dbReference type="Pfam" id="PF02225"/>
    </source>
</evidence>
<keyword evidence="16" id="KW-1185">Reference proteome</keyword>
<dbReference type="Pfam" id="PF00082">
    <property type="entry name" value="Peptidase_S8"/>
    <property type="match status" value="1"/>
</dbReference>
<dbReference type="EMBL" id="QJKJ01007004">
    <property type="protein sequence ID" value="RDX84585.1"/>
    <property type="molecule type" value="Genomic_DNA"/>
</dbReference>
<dbReference type="Pfam" id="PF05922">
    <property type="entry name" value="Inhibitor_I9"/>
    <property type="match status" value="1"/>
</dbReference>
<keyword evidence="7" id="KW-0732">Signal</keyword>
<gene>
    <name evidence="15" type="primary">SBT5.4</name>
    <name evidence="15" type="ORF">CR513_34346</name>
</gene>
<evidence type="ECO:0000256" key="1">
    <source>
        <dbReference type="ARBA" id="ARBA00002076"/>
    </source>
</evidence>
<keyword evidence="4" id="KW-0052">Apoplast</keyword>
<dbReference type="PROSITE" id="PS51892">
    <property type="entry name" value="SUBTILASE"/>
    <property type="match status" value="1"/>
</dbReference>
<dbReference type="CDD" id="cd02120">
    <property type="entry name" value="PA_subtilisin_like"/>
    <property type="match status" value="1"/>
</dbReference>
<evidence type="ECO:0000256" key="2">
    <source>
        <dbReference type="ARBA" id="ARBA00004271"/>
    </source>
</evidence>
<keyword evidence="5" id="KW-0964">Secreted</keyword>
<dbReference type="PANTHER" id="PTHR10795">
    <property type="entry name" value="PROPROTEIN CONVERTASE SUBTILISIN/KEXIN"/>
    <property type="match status" value="1"/>
</dbReference>